<feature type="domain" description="Peptidase M16 N-terminal" evidence="8">
    <location>
        <begin position="23"/>
        <end position="145"/>
    </location>
</feature>
<dbReference type="Proteomes" id="UP000444721">
    <property type="component" value="Unassembled WGS sequence"/>
</dbReference>
<evidence type="ECO:0000259" key="11">
    <source>
        <dbReference type="Pfam" id="PF22456"/>
    </source>
</evidence>
<dbReference type="InterPro" id="IPR007863">
    <property type="entry name" value="Peptidase_M16_C"/>
</dbReference>
<evidence type="ECO:0000256" key="5">
    <source>
        <dbReference type="ARBA" id="ARBA00022833"/>
    </source>
</evidence>
<keyword evidence="6" id="KW-0482">Metalloprotease</keyword>
<dbReference type="FunFam" id="3.30.830.10:FF:000005">
    <property type="entry name" value="nardilysin isoform X1"/>
    <property type="match status" value="1"/>
</dbReference>
<dbReference type="OMA" id="ATERECK"/>
<dbReference type="PROSITE" id="PS00143">
    <property type="entry name" value="INSULINASE"/>
    <property type="match status" value="1"/>
</dbReference>
<dbReference type="InterPro" id="IPR001431">
    <property type="entry name" value="Pept_M16_Zn_BS"/>
</dbReference>
<dbReference type="GO" id="GO:0046872">
    <property type="term" value="F:metal ion binding"/>
    <property type="evidence" value="ECO:0007669"/>
    <property type="project" value="UniProtKB-KW"/>
</dbReference>
<reference evidence="12 13" key="1">
    <citation type="journal article" date="2019" name="Sci. Rep.">
        <title>Nanopore sequencing improves the draft genome of the human pathogenic amoeba Naegleria fowleri.</title>
        <authorList>
            <person name="Liechti N."/>
            <person name="Schurch N."/>
            <person name="Bruggmann R."/>
            <person name="Wittwer M."/>
        </authorList>
    </citation>
    <scope>NUCLEOTIDE SEQUENCE [LARGE SCALE GENOMIC DNA]</scope>
    <source>
        <strain evidence="12 13">ATCC 30894</strain>
    </source>
</reference>
<dbReference type="PANTHER" id="PTHR43690:SF18">
    <property type="entry name" value="INSULIN-DEGRADING ENZYME-RELATED"/>
    <property type="match status" value="1"/>
</dbReference>
<evidence type="ECO:0000259" key="10">
    <source>
        <dbReference type="Pfam" id="PF16187"/>
    </source>
</evidence>
<dbReference type="Pfam" id="PF16187">
    <property type="entry name" value="Peptidase_M16_M"/>
    <property type="match status" value="1"/>
</dbReference>
<organism evidence="12 13">
    <name type="scientific">Naegleria fowleri</name>
    <name type="common">Brain eating amoeba</name>
    <dbReference type="NCBI Taxonomy" id="5763"/>
    <lineage>
        <taxon>Eukaryota</taxon>
        <taxon>Discoba</taxon>
        <taxon>Heterolobosea</taxon>
        <taxon>Tetramitia</taxon>
        <taxon>Eutetramitia</taxon>
        <taxon>Vahlkampfiidae</taxon>
        <taxon>Naegleria</taxon>
    </lineage>
</organism>
<dbReference type="RefSeq" id="XP_044559244.1">
    <property type="nucleotide sequence ID" value="XM_044710212.1"/>
</dbReference>
<dbReference type="SUPFAM" id="SSF63411">
    <property type="entry name" value="LuxS/MPP-like metallohydrolase"/>
    <property type="match status" value="4"/>
</dbReference>
<dbReference type="InterPro" id="IPR011249">
    <property type="entry name" value="Metalloenz_LuxS/M16"/>
</dbReference>
<sequence>MIQKPLTDHREYQWLMLENELEVLLVRDTKALIASASMDVNVGHMSDPKEFPGLAHFVEHMCFISSEKYPTEGDYKNFIRQHSGSTNGTTTAEHTNYYFTISNEYLEEALDRFAQFFISPLFAENAIVREVEAIDKEFKKNFQIDSRRLYQLMKESCNENHPFKKFGTGNVQTLKIDPEANHLNVREHLVNFFNRYYSSNQMKLCVIGNYSFQEMEKLVRNSFSAIKNSHISKHEFYPPSDATKPFQPSDLAKLFKYEPVTDTTDLTLLFPLSIDCPKIIQRRNMYYKSSSIYCLLQLFGHEGKGSLYSLLKHKSWAESLTSYTYDYNGVNDPGKQFSLFAIKIKLTKTGINFWKEIVEHVFEYIQILKTQGVPRWIFEEFSHLQQLAFDNAQFTSSYASTLSESLQQYLPEDVIGANYLLYEFDEDHTNYILSHFHPDNLNIYLSSKTFSDLDSSERWYGFKYRKGDLETNFISTLRNKKNETPQLHLPFKNTYIPYNLGLVTDTNPITQYPVKIVDRPKIKTFFKKDDYFNTPRADIIVLLTIPQSFEAPLNVVYVELFVDTVRYLLNEELYMASLAKIASNITNVERGVEVHVNGLREHLVDVIMVILEEIVKAADDRNHLTQHVFDYVKQNNLRNHQNKKFSFQSHEIATYESSRLFLQRKFTFFEFAQALERVEIDEFKNFVKSWLTVLRIECLIHGNFTKDNALHISQQVEKIMFDNRMNANKILTPLPSQEYLRNVAVNPTNVELVVPILNYDTSNQNNAILVSYQIGYRSLRSDCLLELFTQICSSKYFTHMRTQKQYGYIVMCYHRFIHNVSFLSCLIQTTTHELTDILVENDHFFKNNVSKLLEELTEEQFNDIVGSIIQKALEKEKTVQQRSQRFWNEIENRQLKFNRYELKAEQFKKFTKKDINEFYENFVNGPHCKKSVFLVSNKTYHKDQFSNPNIVLVEDIAQFKSTLEYHCSISEF</sequence>
<keyword evidence="3" id="KW-0479">Metal-binding</keyword>
<dbReference type="GeneID" id="68113781"/>
<evidence type="ECO:0000259" key="9">
    <source>
        <dbReference type="Pfam" id="PF05193"/>
    </source>
</evidence>
<dbReference type="InterPro" id="IPR050626">
    <property type="entry name" value="Peptidase_M16"/>
</dbReference>
<dbReference type="InterPro" id="IPR032632">
    <property type="entry name" value="Peptidase_M16_M"/>
</dbReference>
<dbReference type="Gene3D" id="3.30.830.10">
    <property type="entry name" value="Metalloenzyme, LuxS/M16 peptidase-like"/>
    <property type="match status" value="4"/>
</dbReference>
<evidence type="ECO:0000256" key="7">
    <source>
        <dbReference type="RuleBase" id="RU004447"/>
    </source>
</evidence>
<dbReference type="GO" id="GO:0004222">
    <property type="term" value="F:metalloendopeptidase activity"/>
    <property type="evidence" value="ECO:0007669"/>
    <property type="project" value="InterPro"/>
</dbReference>
<dbReference type="VEuPathDB" id="AmoebaDB:NfTy_089000"/>
<feature type="domain" description="Peptidase M16 C-terminal" evidence="9">
    <location>
        <begin position="186"/>
        <end position="380"/>
    </location>
</feature>
<feature type="domain" description="Coenzyme PQQ synthesis protein F-like C-terminal lobe" evidence="11">
    <location>
        <begin position="787"/>
        <end position="887"/>
    </location>
</feature>
<dbReference type="Pfam" id="PF22456">
    <property type="entry name" value="PqqF-like_C_4"/>
    <property type="match status" value="1"/>
</dbReference>
<evidence type="ECO:0000256" key="6">
    <source>
        <dbReference type="ARBA" id="ARBA00023049"/>
    </source>
</evidence>
<dbReference type="InterPro" id="IPR011765">
    <property type="entry name" value="Pept_M16_N"/>
</dbReference>
<dbReference type="Pfam" id="PF05193">
    <property type="entry name" value="Peptidase_M16_C"/>
    <property type="match status" value="1"/>
</dbReference>
<dbReference type="Pfam" id="PF00675">
    <property type="entry name" value="Peptidase_M16"/>
    <property type="match status" value="1"/>
</dbReference>
<keyword evidence="13" id="KW-1185">Reference proteome</keyword>
<proteinExistence type="inferred from homology"/>
<dbReference type="InterPro" id="IPR054734">
    <property type="entry name" value="PqqF-like_C_4"/>
</dbReference>
<evidence type="ECO:0000256" key="4">
    <source>
        <dbReference type="ARBA" id="ARBA00022801"/>
    </source>
</evidence>
<keyword evidence="2" id="KW-0645">Protease</keyword>
<comment type="caution">
    <text evidence="12">The sequence shown here is derived from an EMBL/GenBank/DDBJ whole genome shotgun (WGS) entry which is preliminary data.</text>
</comment>
<feature type="domain" description="Peptidase M16 middle/third" evidence="10">
    <location>
        <begin position="392"/>
        <end position="670"/>
    </location>
</feature>
<dbReference type="VEuPathDB" id="AmoebaDB:FDP41_006563"/>
<dbReference type="GO" id="GO:0005829">
    <property type="term" value="C:cytosol"/>
    <property type="evidence" value="ECO:0007669"/>
    <property type="project" value="TreeGrafter"/>
</dbReference>
<protein>
    <recommendedName>
        <fullName evidence="14">Peptidase M16 N-terminal domain-containing protein</fullName>
    </recommendedName>
</protein>
<gene>
    <name evidence="12" type="ORF">FDP41_006563</name>
</gene>
<evidence type="ECO:0000256" key="2">
    <source>
        <dbReference type="ARBA" id="ARBA00022670"/>
    </source>
</evidence>
<comment type="similarity">
    <text evidence="1 7">Belongs to the peptidase M16 family.</text>
</comment>
<keyword evidence="5" id="KW-0862">Zinc</keyword>
<keyword evidence="4" id="KW-0378">Hydrolase</keyword>
<evidence type="ECO:0000256" key="1">
    <source>
        <dbReference type="ARBA" id="ARBA00007261"/>
    </source>
</evidence>
<dbReference type="GO" id="GO:0051603">
    <property type="term" value="P:proteolysis involved in protein catabolic process"/>
    <property type="evidence" value="ECO:0007669"/>
    <property type="project" value="TreeGrafter"/>
</dbReference>
<evidence type="ECO:0000259" key="8">
    <source>
        <dbReference type="Pfam" id="PF00675"/>
    </source>
</evidence>
<evidence type="ECO:0008006" key="14">
    <source>
        <dbReference type="Google" id="ProtNLM"/>
    </source>
</evidence>
<dbReference type="GO" id="GO:0005739">
    <property type="term" value="C:mitochondrion"/>
    <property type="evidence" value="ECO:0007669"/>
    <property type="project" value="TreeGrafter"/>
</dbReference>
<dbReference type="AlphaFoldDB" id="A0A6A5BJE7"/>
<dbReference type="GO" id="GO:0043171">
    <property type="term" value="P:peptide catabolic process"/>
    <property type="evidence" value="ECO:0007669"/>
    <property type="project" value="TreeGrafter"/>
</dbReference>
<dbReference type="EMBL" id="VFQX01000052">
    <property type="protein sequence ID" value="KAF0974531.1"/>
    <property type="molecule type" value="Genomic_DNA"/>
</dbReference>
<name>A0A6A5BJE7_NAEFO</name>
<evidence type="ECO:0000256" key="3">
    <source>
        <dbReference type="ARBA" id="ARBA00022723"/>
    </source>
</evidence>
<evidence type="ECO:0000313" key="12">
    <source>
        <dbReference type="EMBL" id="KAF0974531.1"/>
    </source>
</evidence>
<dbReference type="OrthoDB" id="952271at2759"/>
<dbReference type="FunFam" id="3.30.830.10:FF:000004">
    <property type="entry name" value="Putative insulin-degrading enzyme"/>
    <property type="match status" value="1"/>
</dbReference>
<evidence type="ECO:0000313" key="13">
    <source>
        <dbReference type="Proteomes" id="UP000444721"/>
    </source>
</evidence>
<accession>A0A6A5BJE7</accession>
<dbReference type="VEuPathDB" id="AmoebaDB:NF0058650"/>
<dbReference type="PANTHER" id="PTHR43690">
    <property type="entry name" value="NARDILYSIN"/>
    <property type="match status" value="1"/>
</dbReference>